<protein>
    <recommendedName>
        <fullName evidence="2">Domain of unknown function with conserved HDNR motif domain-containing protein</fullName>
    </recommendedName>
</protein>
<comment type="caution">
    <text evidence="3">The sequence shown here is derived from an EMBL/GenBank/DDBJ whole genome shotgun (WGS) entry which is preliminary data.</text>
</comment>
<dbReference type="STRING" id="623744.A0A553QP92"/>
<feature type="region of interest" description="Disordered" evidence="1">
    <location>
        <begin position="114"/>
        <end position="142"/>
    </location>
</feature>
<evidence type="ECO:0000256" key="1">
    <source>
        <dbReference type="SAM" id="MobiDB-lite"/>
    </source>
</evidence>
<keyword evidence="4" id="KW-1185">Reference proteome</keyword>
<dbReference type="OrthoDB" id="10003408at2759"/>
<feature type="domain" description="Domain of unknown function with conserved HDNR motif" evidence="2">
    <location>
        <begin position="59"/>
        <end position="152"/>
    </location>
</feature>
<organism evidence="3 4">
    <name type="scientific">Danionella cerebrum</name>
    <dbReference type="NCBI Taxonomy" id="2873325"/>
    <lineage>
        <taxon>Eukaryota</taxon>
        <taxon>Metazoa</taxon>
        <taxon>Chordata</taxon>
        <taxon>Craniata</taxon>
        <taxon>Vertebrata</taxon>
        <taxon>Euteleostomi</taxon>
        <taxon>Actinopterygii</taxon>
        <taxon>Neopterygii</taxon>
        <taxon>Teleostei</taxon>
        <taxon>Ostariophysi</taxon>
        <taxon>Cypriniformes</taxon>
        <taxon>Danionidae</taxon>
        <taxon>Danioninae</taxon>
        <taxon>Danionella</taxon>
    </lineage>
</organism>
<proteinExistence type="predicted"/>
<feature type="domain" description="Domain of unknown function with conserved HDNR motif" evidence="2">
    <location>
        <begin position="4"/>
        <end position="56"/>
    </location>
</feature>
<gene>
    <name evidence="3" type="ORF">DNTS_021915</name>
</gene>
<evidence type="ECO:0000313" key="3">
    <source>
        <dbReference type="EMBL" id="TRY91792.1"/>
    </source>
</evidence>
<dbReference type="PANTHER" id="PTHR35440">
    <property type="entry name" value="TESTIS-EXPRESSED PROTEIN 36"/>
    <property type="match status" value="1"/>
</dbReference>
<dbReference type="Proteomes" id="UP000316079">
    <property type="component" value="Unassembled WGS sequence"/>
</dbReference>
<name>A0A553QP92_9TELE</name>
<dbReference type="EMBL" id="SRMA01025719">
    <property type="protein sequence ID" value="TRY91792.1"/>
    <property type="molecule type" value="Genomic_DNA"/>
</dbReference>
<dbReference type="Pfam" id="PF15115">
    <property type="entry name" value="HDNR"/>
    <property type="match status" value="2"/>
</dbReference>
<dbReference type="AlphaFoldDB" id="A0A553QP92"/>
<sequence>MSNGGKRYFKKNKSGNWFVHSGASQECDFHSSTALAHSVSQPMTQAEQRYPKGFTSLQRNCIDVYDQGTGRKKCLAEIRQHNSHYSLCHHPYGTQSPASPRERKHSVYQTDFLSTEQPENQDQTMSRRFPRDHSARSQMKATAQAGERFMWFGRNDSKQNTPLSVLASANLTLTP</sequence>
<accession>A0A553QP92</accession>
<reference evidence="3 4" key="1">
    <citation type="journal article" date="2019" name="Sci. Data">
        <title>Hybrid genome assembly and annotation of Danionella translucida.</title>
        <authorList>
            <person name="Kadobianskyi M."/>
            <person name="Schulze L."/>
            <person name="Schuelke M."/>
            <person name="Judkewitz B."/>
        </authorList>
    </citation>
    <scope>NUCLEOTIDE SEQUENCE [LARGE SCALE GENOMIC DNA]</scope>
    <source>
        <strain evidence="3 4">Bolton</strain>
    </source>
</reference>
<feature type="compositionally biased region" description="Polar residues" evidence="1">
    <location>
        <begin position="114"/>
        <end position="126"/>
    </location>
</feature>
<dbReference type="PANTHER" id="PTHR35440:SF1">
    <property type="entry name" value="TESTIS-EXPRESSED PROTEIN 36"/>
    <property type="match status" value="1"/>
</dbReference>
<evidence type="ECO:0000313" key="4">
    <source>
        <dbReference type="Proteomes" id="UP000316079"/>
    </source>
</evidence>
<dbReference type="InterPro" id="IPR029369">
    <property type="entry name" value="HDNR"/>
</dbReference>
<evidence type="ECO:0000259" key="2">
    <source>
        <dbReference type="Pfam" id="PF15115"/>
    </source>
</evidence>